<evidence type="ECO:0000256" key="12">
    <source>
        <dbReference type="ARBA" id="ARBA00023049"/>
    </source>
</evidence>
<evidence type="ECO:0000256" key="4">
    <source>
        <dbReference type="ARBA" id="ARBA00007575"/>
    </source>
</evidence>
<dbReference type="Pfam" id="PF08367">
    <property type="entry name" value="M16C_assoc"/>
    <property type="match status" value="1"/>
</dbReference>
<dbReference type="Proteomes" id="UP001194580">
    <property type="component" value="Unassembled WGS sequence"/>
</dbReference>
<dbReference type="InterPro" id="IPR013578">
    <property type="entry name" value="Peptidase_M16C_assoc"/>
</dbReference>
<dbReference type="Pfam" id="PF05193">
    <property type="entry name" value="Peptidase_M16_C"/>
    <property type="match status" value="1"/>
</dbReference>
<dbReference type="SMART" id="SM01264">
    <property type="entry name" value="M16C_associated"/>
    <property type="match status" value="1"/>
</dbReference>
<keyword evidence="18" id="KW-1185">Reference proteome</keyword>
<evidence type="ECO:0000256" key="2">
    <source>
        <dbReference type="ARBA" id="ARBA00004305"/>
    </source>
</evidence>
<dbReference type="SUPFAM" id="SSF63411">
    <property type="entry name" value="LuxS/MPP-like metallohydrolase"/>
    <property type="match status" value="4"/>
</dbReference>
<evidence type="ECO:0000256" key="11">
    <source>
        <dbReference type="ARBA" id="ARBA00022946"/>
    </source>
</evidence>
<organism evidence="17 18">
    <name type="scientific">Linnemannia exigua</name>
    <dbReference type="NCBI Taxonomy" id="604196"/>
    <lineage>
        <taxon>Eukaryota</taxon>
        <taxon>Fungi</taxon>
        <taxon>Fungi incertae sedis</taxon>
        <taxon>Mucoromycota</taxon>
        <taxon>Mortierellomycotina</taxon>
        <taxon>Mortierellomycetes</taxon>
        <taxon>Mortierellales</taxon>
        <taxon>Mortierellaceae</taxon>
        <taxon>Linnemannia</taxon>
    </lineage>
</organism>
<dbReference type="PANTHER" id="PTHR43016:SF13">
    <property type="entry name" value="PRESEQUENCE PROTEASE, MITOCHONDRIAL"/>
    <property type="match status" value="1"/>
</dbReference>
<evidence type="ECO:0000256" key="13">
    <source>
        <dbReference type="ARBA" id="ARBA00023128"/>
    </source>
</evidence>
<keyword evidence="10" id="KW-0862">Zinc</keyword>
<comment type="similarity">
    <text evidence="4">Belongs to the peptidase M16 family. PreP subfamily.</text>
</comment>
<comment type="cofactor">
    <cofactor evidence="1">
        <name>Zn(2+)</name>
        <dbReference type="ChEBI" id="CHEBI:29105"/>
    </cofactor>
</comment>
<dbReference type="InterPro" id="IPR011249">
    <property type="entry name" value="Metalloenz_LuxS/M16"/>
</dbReference>
<evidence type="ECO:0000256" key="9">
    <source>
        <dbReference type="ARBA" id="ARBA00022801"/>
    </source>
</evidence>
<name>A0AAD4H8V0_9FUNG</name>
<comment type="caution">
    <text evidence="17">The sequence shown here is derived from an EMBL/GenBank/DDBJ whole genome shotgun (WGS) entry which is preliminary data.</text>
</comment>
<keyword evidence="13" id="KW-0496">Mitochondrion</keyword>
<evidence type="ECO:0000256" key="10">
    <source>
        <dbReference type="ARBA" id="ARBA00022833"/>
    </source>
</evidence>
<dbReference type="Gene3D" id="3.30.830.10">
    <property type="entry name" value="Metalloenzyme, LuxS/M16 peptidase-like"/>
    <property type="match status" value="4"/>
</dbReference>
<keyword evidence="7 17" id="KW-0645">Protease</keyword>
<accession>A0AAD4H8V0</accession>
<dbReference type="AlphaFoldDB" id="A0AAD4H8V0"/>
<gene>
    <name evidence="17" type="primary">CYM1</name>
    <name evidence="17" type="ORF">BGZ95_004770</name>
</gene>
<dbReference type="PANTHER" id="PTHR43016">
    <property type="entry name" value="PRESEQUENCE PROTEASE"/>
    <property type="match status" value="1"/>
</dbReference>
<evidence type="ECO:0000256" key="3">
    <source>
        <dbReference type="ARBA" id="ARBA00004569"/>
    </source>
</evidence>
<keyword evidence="11" id="KW-0809">Transit peptide</keyword>
<dbReference type="GO" id="GO:0016485">
    <property type="term" value="P:protein processing"/>
    <property type="evidence" value="ECO:0007669"/>
    <property type="project" value="TreeGrafter"/>
</dbReference>
<comment type="subunit">
    <text evidence="5">Monomer and homodimer; homodimerization is induced by binding of the substrate.</text>
</comment>
<proteinExistence type="inferred from homology"/>
<dbReference type="GO" id="GO:0046872">
    <property type="term" value="F:metal ion binding"/>
    <property type="evidence" value="ECO:0007669"/>
    <property type="project" value="UniProtKB-KW"/>
</dbReference>
<evidence type="ECO:0000313" key="18">
    <source>
        <dbReference type="Proteomes" id="UP001194580"/>
    </source>
</evidence>
<evidence type="ECO:0000256" key="8">
    <source>
        <dbReference type="ARBA" id="ARBA00022723"/>
    </source>
</evidence>
<evidence type="ECO:0000256" key="14">
    <source>
        <dbReference type="ARBA" id="ARBA00034552"/>
    </source>
</evidence>
<evidence type="ECO:0000259" key="16">
    <source>
        <dbReference type="SMART" id="SM01264"/>
    </source>
</evidence>
<dbReference type="GO" id="GO:0005758">
    <property type="term" value="C:mitochondrial intermembrane space"/>
    <property type="evidence" value="ECO:0007669"/>
    <property type="project" value="UniProtKB-SubCell"/>
</dbReference>
<evidence type="ECO:0000256" key="7">
    <source>
        <dbReference type="ARBA" id="ARBA00022670"/>
    </source>
</evidence>
<protein>
    <recommendedName>
        <fullName evidence="6">Presequence protease, mitochondrial</fullName>
    </recommendedName>
    <alternativeName>
        <fullName evidence="14">Pitrilysin metalloproteinase</fullName>
    </alternativeName>
</protein>
<dbReference type="InterPro" id="IPR007863">
    <property type="entry name" value="Peptidase_M16_C"/>
</dbReference>
<reference evidence="17" key="1">
    <citation type="journal article" date="2020" name="Fungal Divers.">
        <title>Resolving the Mortierellaceae phylogeny through synthesis of multi-gene phylogenetics and phylogenomics.</title>
        <authorList>
            <person name="Vandepol N."/>
            <person name="Liber J."/>
            <person name="Desiro A."/>
            <person name="Na H."/>
            <person name="Kennedy M."/>
            <person name="Barry K."/>
            <person name="Grigoriev I.V."/>
            <person name="Miller A.N."/>
            <person name="O'Donnell K."/>
            <person name="Stajich J.E."/>
            <person name="Bonito G."/>
        </authorList>
    </citation>
    <scope>NUCLEOTIDE SEQUENCE</scope>
    <source>
        <strain evidence="17">NRRL 28262</strain>
    </source>
</reference>
<evidence type="ECO:0000313" key="17">
    <source>
        <dbReference type="EMBL" id="KAG0278065.1"/>
    </source>
</evidence>
<dbReference type="GO" id="GO:0004222">
    <property type="term" value="F:metalloendopeptidase activity"/>
    <property type="evidence" value="ECO:0007669"/>
    <property type="project" value="TreeGrafter"/>
</dbReference>
<evidence type="ECO:0000256" key="5">
    <source>
        <dbReference type="ARBA" id="ARBA00011853"/>
    </source>
</evidence>
<dbReference type="GO" id="GO:0005759">
    <property type="term" value="C:mitochondrial matrix"/>
    <property type="evidence" value="ECO:0007669"/>
    <property type="project" value="UniProtKB-SubCell"/>
</dbReference>
<dbReference type="EMBL" id="JAAAIL010000223">
    <property type="protein sequence ID" value="KAG0278065.1"/>
    <property type="molecule type" value="Genomic_DNA"/>
</dbReference>
<evidence type="ECO:0000256" key="1">
    <source>
        <dbReference type="ARBA" id="ARBA00001947"/>
    </source>
</evidence>
<feature type="domain" description="Peptidase M16C associated" evidence="16">
    <location>
        <begin position="505"/>
        <end position="752"/>
    </location>
</feature>
<comment type="function">
    <text evidence="15">Degrades mitochondrial transit peptides after their cleavage in the intermembrane space or in the matrix, and presequence peptides; clearance of these peptides is required to keep the presequence processing machinery running. Preferentially cleaves the N-terminal side of paired basic amino acid residues. Also degrades other unstructured peptides. May function as an ATP-dependent peptidase as opposed to a metalloendopeptidase.</text>
</comment>
<evidence type="ECO:0000256" key="6">
    <source>
        <dbReference type="ARBA" id="ARBA00020167"/>
    </source>
</evidence>
<dbReference type="Pfam" id="PF22516">
    <property type="entry name" value="PreP_C"/>
    <property type="match status" value="1"/>
</dbReference>
<dbReference type="FunFam" id="3.30.830.10:FF:000011">
    <property type="entry name" value="Presequence protease, mitochondrial"/>
    <property type="match status" value="1"/>
</dbReference>
<keyword evidence="12" id="KW-0482">Metalloprotease</keyword>
<dbReference type="FunFam" id="3.30.830.10:FF:000013">
    <property type="entry name" value="Mitochondrial presequence protease"/>
    <property type="match status" value="1"/>
</dbReference>
<evidence type="ECO:0000256" key="15">
    <source>
        <dbReference type="ARBA" id="ARBA00045897"/>
    </source>
</evidence>
<keyword evidence="9" id="KW-0378">Hydrolase</keyword>
<keyword evidence="8" id="KW-0479">Metal-binding</keyword>
<dbReference type="InterPro" id="IPR055130">
    <property type="entry name" value="PreP_C"/>
</dbReference>
<comment type="subcellular location">
    <subcellularLocation>
        <location evidence="3">Mitochondrion intermembrane space</location>
    </subcellularLocation>
    <subcellularLocation>
        <location evidence="2">Mitochondrion matrix</location>
    </subcellularLocation>
</comment>
<sequence>MLAAARIAAQRASLGHTAHSFRHSQRAFLATATTDSWKPGKSVHGYTVVESRHIKELELDAIRLKHDKTGAEHLHIARDDSNNVFGVGFATPPDNSAGVPHILEHTTLCGSRSYPVRDPFFKMLNRSMATFMNAYTGEMEQLFNCDYTLYPFSTTNPVDYKNLRNVYMDAAFFPHLRELDFKQEGWRLEHENPNDKNSPIVFKGIVYNEMKGQMADAGYLFYSKMQQYMFPGTTYAHNSGGDPANITDLTHAELVHFHKTHYHPSNARFYTYGNFPLEESLETINSKLQEFSPITPPLAEKIVKPFESPRRVNLTCPVDPMSSPEKQSKMSVSFLTNKATDTFDGFGLRILSDLLTDGHASPMYQALIESNLGSEYSANTGYDSSTMVSSLAFGVQGMKTDDIAKVEETITNVLQKVQQEGVDPKRIEAIVHQMELGQKHKTSFFGMSLMQGLSSGWFNGCNPVDLLELNKNIERLKAEIAAGPFFQNLISKYLLNNPHKLVFTMTPSADYGAEVTANETARLMGKTSVLTNADREAIYEQGQELLKNQEKVEDVSCLPTLKVDDISKKTKTCALEHSAVSSVPVQWRPTSTNGITYFRGISVIPGLTPEQKQYLPLFTDSLTSLGTQKRAMSEIDDDIRLYTGGIRVSPFLSTSHSSIDSTQEGISFSSYCLDRNQDRMYDLLGSLVRETNFDNVDKLRTLIQGNASALSNSIADSGHVFARTNAGSHLTPAGQASELYGGMSQVQFMNALSQKEDLSEVSQRLKEIAALAIKRSRLRLALTCGEDQMSNNEKVVDQFISRLDASPAERVAQAAFTPSFENSFFELPYGINFTAKCLRGVPYTHEDGAKLQILASLMSNLYLHREIREKNGAYGGGAGYAPTGGVFSFYSYRDPSPQKTLTTYQDSVRWVLDRPDFTEQELAEAKLSIFQRMDAPVSAAEEGMVVFTEGITDEMRQTRREQLLKVTSADVKEVALRYLSDQHSSHCILGDKQN</sequence>
<dbReference type="FunFam" id="3.30.830.10:FF:000009">
    <property type="entry name" value="Presequence protease, mitochondrial"/>
    <property type="match status" value="1"/>
</dbReference>